<evidence type="ECO:0000256" key="1">
    <source>
        <dbReference type="SAM" id="MobiDB-lite"/>
    </source>
</evidence>
<evidence type="ECO:0000313" key="3">
    <source>
        <dbReference type="Proteomes" id="UP000001685"/>
    </source>
</evidence>
<name>B1VZ95_STRGG</name>
<dbReference type="KEGG" id="sgr:SGR_5191"/>
<evidence type="ECO:0000313" key="2">
    <source>
        <dbReference type="EMBL" id="BAG22020.1"/>
    </source>
</evidence>
<proteinExistence type="predicted"/>
<dbReference type="Proteomes" id="UP000001685">
    <property type="component" value="Chromosome"/>
</dbReference>
<sequence length="166" mass="17751">MCRNHREERIRDPPMRFSPDDVVCRVLLNLGRVRTAEEALRAWLPLVSELRPVSAAFEAADPDGLRRGYLADLLVVLPPAEGGTREDGTARDRLLAPVGALARRLGLDPAEFAIDEDGGGGGVLNAKDEHDDSPHGAYLVLALTGADPLSPEGGEGDHDGTGDDLR</sequence>
<gene>
    <name evidence="2" type="ordered locus">SGR_5191</name>
</gene>
<feature type="compositionally biased region" description="Basic and acidic residues" evidence="1">
    <location>
        <begin position="155"/>
        <end position="166"/>
    </location>
</feature>
<protein>
    <submittedName>
        <fullName evidence="2">Uncharacterized protein</fullName>
    </submittedName>
</protein>
<reference evidence="3" key="1">
    <citation type="journal article" date="2008" name="J. Bacteriol.">
        <title>Genome sequence of the streptomycin-producing microorganism Streptomyces griseus IFO 13350.</title>
        <authorList>
            <person name="Ohnishi Y."/>
            <person name="Ishikawa J."/>
            <person name="Hara H."/>
            <person name="Suzuki H."/>
            <person name="Ikenoya M."/>
            <person name="Ikeda H."/>
            <person name="Yamashita A."/>
            <person name="Hattori M."/>
            <person name="Horinouchi S."/>
        </authorList>
    </citation>
    <scope>NUCLEOTIDE SEQUENCE [LARGE SCALE GENOMIC DNA]</scope>
    <source>
        <strain evidence="3">JCM 4626 / NBRC 13350</strain>
    </source>
</reference>
<dbReference type="eggNOG" id="ENOG50321TR">
    <property type="taxonomic scope" value="Bacteria"/>
</dbReference>
<dbReference type="AlphaFoldDB" id="B1VZ95"/>
<feature type="region of interest" description="Disordered" evidence="1">
    <location>
        <begin position="121"/>
        <end position="166"/>
    </location>
</feature>
<organism evidence="2 3">
    <name type="scientific">Streptomyces griseus subsp. griseus (strain JCM 4626 / CBS 651.72 / NBRC 13350 / KCC S-0626 / ISP 5235)</name>
    <dbReference type="NCBI Taxonomy" id="455632"/>
    <lineage>
        <taxon>Bacteria</taxon>
        <taxon>Bacillati</taxon>
        <taxon>Actinomycetota</taxon>
        <taxon>Actinomycetes</taxon>
        <taxon>Kitasatosporales</taxon>
        <taxon>Streptomycetaceae</taxon>
        <taxon>Streptomyces</taxon>
    </lineage>
</organism>
<dbReference type="EMBL" id="AP009493">
    <property type="protein sequence ID" value="BAG22020.1"/>
    <property type="molecule type" value="Genomic_DNA"/>
</dbReference>
<accession>B1VZ95</accession>
<dbReference type="HOGENOM" id="CLU_1730385_0_0_11"/>